<dbReference type="InterPro" id="IPR036097">
    <property type="entry name" value="HisK_dim/P_sf"/>
</dbReference>
<feature type="domain" description="Histidine kinase" evidence="7">
    <location>
        <begin position="227"/>
        <end position="431"/>
    </location>
</feature>
<evidence type="ECO:0000256" key="2">
    <source>
        <dbReference type="ARBA" id="ARBA00012438"/>
    </source>
</evidence>
<dbReference type="InterPro" id="IPR005467">
    <property type="entry name" value="His_kinase_dom"/>
</dbReference>
<dbReference type="AlphaFoldDB" id="A0A1I2UH11"/>
<dbReference type="PRINTS" id="PR00344">
    <property type="entry name" value="BCTRLSENSOR"/>
</dbReference>
<dbReference type="InterPro" id="IPR003594">
    <property type="entry name" value="HATPase_dom"/>
</dbReference>
<evidence type="ECO:0000256" key="1">
    <source>
        <dbReference type="ARBA" id="ARBA00000085"/>
    </source>
</evidence>
<accession>A0A1I2UH11</accession>
<dbReference type="FunFam" id="3.30.565.10:FF:000006">
    <property type="entry name" value="Sensor histidine kinase WalK"/>
    <property type="match status" value="1"/>
</dbReference>
<dbReference type="Pfam" id="PF00512">
    <property type="entry name" value="HisKA"/>
    <property type="match status" value="1"/>
</dbReference>
<feature type="transmembrane region" description="Helical" evidence="6">
    <location>
        <begin position="175"/>
        <end position="196"/>
    </location>
</feature>
<evidence type="ECO:0000256" key="4">
    <source>
        <dbReference type="ARBA" id="ARBA00022679"/>
    </source>
</evidence>
<dbReference type="PROSITE" id="PS50109">
    <property type="entry name" value="HIS_KIN"/>
    <property type="match status" value="1"/>
</dbReference>
<keyword evidence="3" id="KW-0597">Phosphoprotein</keyword>
<dbReference type="Proteomes" id="UP000199666">
    <property type="component" value="Unassembled WGS sequence"/>
</dbReference>
<dbReference type="SMART" id="SM00387">
    <property type="entry name" value="HATPase_c"/>
    <property type="match status" value="1"/>
</dbReference>
<protein>
    <recommendedName>
        <fullName evidence="2">histidine kinase</fullName>
        <ecNumber evidence="2">2.7.13.3</ecNumber>
    </recommendedName>
</protein>
<dbReference type="STRING" id="414048.SAMN04489864_102155"/>
<gene>
    <name evidence="8" type="ORF">SAMN04489864_102155</name>
</gene>
<evidence type="ECO:0000313" key="9">
    <source>
        <dbReference type="Proteomes" id="UP000199666"/>
    </source>
</evidence>
<evidence type="ECO:0000313" key="8">
    <source>
        <dbReference type="EMBL" id="SFG76328.1"/>
    </source>
</evidence>
<dbReference type="EC" id="2.7.13.3" evidence="2"/>
<feature type="transmembrane region" description="Helical" evidence="6">
    <location>
        <begin position="97"/>
        <end position="118"/>
    </location>
</feature>
<dbReference type="Gene3D" id="3.30.565.10">
    <property type="entry name" value="Histidine kinase-like ATPase, C-terminal domain"/>
    <property type="match status" value="1"/>
</dbReference>
<evidence type="ECO:0000259" key="7">
    <source>
        <dbReference type="PROSITE" id="PS50109"/>
    </source>
</evidence>
<evidence type="ECO:0000256" key="6">
    <source>
        <dbReference type="SAM" id="Phobius"/>
    </source>
</evidence>
<feature type="transmembrane region" description="Helical" evidence="6">
    <location>
        <begin position="149"/>
        <end position="169"/>
    </location>
</feature>
<dbReference type="SUPFAM" id="SSF47384">
    <property type="entry name" value="Homodimeric domain of signal transducing histidine kinase"/>
    <property type="match status" value="1"/>
</dbReference>
<dbReference type="InterPro" id="IPR003661">
    <property type="entry name" value="HisK_dim/P_dom"/>
</dbReference>
<sequence>MATLFNYQTPSRFSAAFQDFYVLSNVRQVRVLSAVFFIFSVLFRLLSLFYYDEIIKVQNYNAYSTLNWTQMCGTFFLLVSSSVTLKFYQNNQLLKKGITILFIVFLLLVSFSASYTVSMHNTKNTLTLFLIGIATVSLFFALEYIEITLIAIFITLVYWLSMISATISFEDKMMNVFAGVILGFILLCFSRYSYFFKSQHFVRLKQLEEKNLEVEKLHAQQGEILGFVAHDLRNPLHNIEALSTLLYNEDPKEELKHILTASQQAKNIINDLLEAIKTDKIQLDTQALNLNSFLTSTVEKWKTNSKRDLILHLDEDKIYAHANASKLERVLDNLISNAIKFSSDDKIINISLRKIAKRIEIKVKDDGIGIPKELLSYIFQQFSQAGRKGLHGEQSIGLGLHISQKIMQQHGGELLVESEENKGTTFTVLFP</sequence>
<dbReference type="GO" id="GO:0000155">
    <property type="term" value="F:phosphorelay sensor kinase activity"/>
    <property type="evidence" value="ECO:0007669"/>
    <property type="project" value="InterPro"/>
</dbReference>
<dbReference type="CDD" id="cd00075">
    <property type="entry name" value="HATPase"/>
    <property type="match status" value="1"/>
</dbReference>
<dbReference type="SMART" id="SM00388">
    <property type="entry name" value="HisKA"/>
    <property type="match status" value="1"/>
</dbReference>
<dbReference type="CDD" id="cd00082">
    <property type="entry name" value="HisKA"/>
    <property type="match status" value="1"/>
</dbReference>
<proteinExistence type="predicted"/>
<feature type="transmembrane region" description="Helical" evidence="6">
    <location>
        <begin position="124"/>
        <end position="142"/>
    </location>
</feature>
<dbReference type="InterPro" id="IPR036890">
    <property type="entry name" value="HATPase_C_sf"/>
</dbReference>
<dbReference type="PANTHER" id="PTHR43547">
    <property type="entry name" value="TWO-COMPONENT HISTIDINE KINASE"/>
    <property type="match status" value="1"/>
</dbReference>
<feature type="transmembrane region" description="Helical" evidence="6">
    <location>
        <begin position="66"/>
        <end position="85"/>
    </location>
</feature>
<dbReference type="SUPFAM" id="SSF55874">
    <property type="entry name" value="ATPase domain of HSP90 chaperone/DNA topoisomerase II/histidine kinase"/>
    <property type="match status" value="1"/>
</dbReference>
<evidence type="ECO:0000256" key="3">
    <source>
        <dbReference type="ARBA" id="ARBA00022553"/>
    </source>
</evidence>
<keyword evidence="5 8" id="KW-0418">Kinase</keyword>
<name>A0A1I2UH11_9SPHI</name>
<evidence type="ECO:0000256" key="5">
    <source>
        <dbReference type="ARBA" id="ARBA00022777"/>
    </source>
</evidence>
<comment type="catalytic activity">
    <reaction evidence="1">
        <text>ATP + protein L-histidine = ADP + protein N-phospho-L-histidine.</text>
        <dbReference type="EC" id="2.7.13.3"/>
    </reaction>
</comment>
<dbReference type="Pfam" id="PF02518">
    <property type="entry name" value="HATPase_c"/>
    <property type="match status" value="1"/>
</dbReference>
<feature type="transmembrane region" description="Helical" evidence="6">
    <location>
        <begin position="31"/>
        <end position="51"/>
    </location>
</feature>
<organism evidence="8 9">
    <name type="scientific">Pedobacter insulae</name>
    <dbReference type="NCBI Taxonomy" id="414048"/>
    <lineage>
        <taxon>Bacteria</taxon>
        <taxon>Pseudomonadati</taxon>
        <taxon>Bacteroidota</taxon>
        <taxon>Sphingobacteriia</taxon>
        <taxon>Sphingobacteriales</taxon>
        <taxon>Sphingobacteriaceae</taxon>
        <taxon>Pedobacter</taxon>
    </lineage>
</organism>
<keyword evidence="6" id="KW-0812">Transmembrane</keyword>
<keyword evidence="9" id="KW-1185">Reference proteome</keyword>
<dbReference type="EMBL" id="FOPP01000002">
    <property type="protein sequence ID" value="SFG76328.1"/>
    <property type="molecule type" value="Genomic_DNA"/>
</dbReference>
<keyword evidence="6" id="KW-0472">Membrane</keyword>
<keyword evidence="4" id="KW-0808">Transferase</keyword>
<dbReference type="InterPro" id="IPR004358">
    <property type="entry name" value="Sig_transdc_His_kin-like_C"/>
</dbReference>
<dbReference type="PANTHER" id="PTHR43547:SF2">
    <property type="entry name" value="HYBRID SIGNAL TRANSDUCTION HISTIDINE KINASE C"/>
    <property type="match status" value="1"/>
</dbReference>
<dbReference type="Gene3D" id="1.10.287.130">
    <property type="match status" value="1"/>
</dbReference>
<reference evidence="8 9" key="1">
    <citation type="submission" date="2016-10" db="EMBL/GenBank/DDBJ databases">
        <authorList>
            <person name="de Groot N.N."/>
        </authorList>
    </citation>
    <scope>NUCLEOTIDE SEQUENCE [LARGE SCALE GENOMIC DNA]</scope>
    <source>
        <strain evidence="8 9">DSM 18684</strain>
    </source>
</reference>
<keyword evidence="6" id="KW-1133">Transmembrane helix</keyword>